<sequence>MFSNFLPAQARTSRSQTPLAIMTQKPNVGSTTSAARRSVMAMDIGRIDWKEAFLFFYWDAKKLRTRPKEGHIIDRLIVEFFQQTRPSMADEGPVLNWDMTLFRLMNALRRQLGFDTTSEVRLETETQLLFTYANNTITRFLDHLVVEAYGRQHAPWTLYNPYLKTFQEAHDIENWSVPLPFGYAAEMLSHISWPEGPQIAKSAGLVHSQSHEIRFGISVGPTHRSAILAFPTEELTNTRIMNLTKRYYTAMLLWVGEMITGGAIESLPGLLNDQFKCWLKANDDEDNDESLSVSKSLWEAYRKVGLQPLHGDVISASSGSSGRPWTDGTSESFVEAKKPARSSYFQAN</sequence>
<gene>
    <name evidence="2" type="ORF">CMEL01_04087</name>
</gene>
<dbReference type="AlphaFoldDB" id="A0AAI9UDM0"/>
<comment type="caution">
    <text evidence="2">The sequence shown here is derived from an EMBL/GenBank/DDBJ whole genome shotgun (WGS) entry which is preliminary data.</text>
</comment>
<protein>
    <submittedName>
        <fullName evidence="2">Uncharacterized protein</fullName>
    </submittedName>
</protein>
<reference evidence="2 3" key="1">
    <citation type="submission" date="2016-10" db="EMBL/GenBank/DDBJ databases">
        <title>The genome sequence of Colletotrichum fioriniae PJ7.</title>
        <authorList>
            <person name="Baroncelli R."/>
        </authorList>
    </citation>
    <scope>NUCLEOTIDE SEQUENCE [LARGE SCALE GENOMIC DNA]</scope>
    <source>
        <strain evidence="2">Col 31</strain>
    </source>
</reference>
<name>A0AAI9UDM0_9PEZI</name>
<accession>A0AAI9UDM0</accession>
<feature type="region of interest" description="Disordered" evidence="1">
    <location>
        <begin position="315"/>
        <end position="348"/>
    </location>
</feature>
<organism evidence="2 3">
    <name type="scientific">Colletotrichum melonis</name>
    <dbReference type="NCBI Taxonomy" id="1209925"/>
    <lineage>
        <taxon>Eukaryota</taxon>
        <taxon>Fungi</taxon>
        <taxon>Dikarya</taxon>
        <taxon>Ascomycota</taxon>
        <taxon>Pezizomycotina</taxon>
        <taxon>Sordariomycetes</taxon>
        <taxon>Hypocreomycetidae</taxon>
        <taxon>Glomerellales</taxon>
        <taxon>Glomerellaceae</taxon>
        <taxon>Colletotrichum</taxon>
        <taxon>Colletotrichum acutatum species complex</taxon>
    </lineage>
</organism>
<proteinExistence type="predicted"/>
<evidence type="ECO:0000313" key="2">
    <source>
        <dbReference type="EMBL" id="KAK1455327.1"/>
    </source>
</evidence>
<evidence type="ECO:0000313" key="3">
    <source>
        <dbReference type="Proteomes" id="UP001239795"/>
    </source>
</evidence>
<keyword evidence="3" id="KW-1185">Reference proteome</keyword>
<evidence type="ECO:0000256" key="1">
    <source>
        <dbReference type="SAM" id="MobiDB-lite"/>
    </source>
</evidence>
<dbReference type="EMBL" id="MLGG01000024">
    <property type="protein sequence ID" value="KAK1455327.1"/>
    <property type="molecule type" value="Genomic_DNA"/>
</dbReference>
<feature type="compositionally biased region" description="Polar residues" evidence="1">
    <location>
        <begin position="315"/>
        <end position="332"/>
    </location>
</feature>
<dbReference type="Proteomes" id="UP001239795">
    <property type="component" value="Unassembled WGS sequence"/>
</dbReference>